<feature type="domain" description="ABC transporter substrate-binding protein PnrA-like" evidence="2">
    <location>
        <begin position="57"/>
        <end position="336"/>
    </location>
</feature>
<dbReference type="GO" id="GO:0005886">
    <property type="term" value="C:plasma membrane"/>
    <property type="evidence" value="ECO:0007669"/>
    <property type="project" value="InterPro"/>
</dbReference>
<dbReference type="KEGG" id="cpat:CLPA_c02770"/>
<sequence>MNIADIILSDKFKGVTNMKKIFTKMAIGTLLLVMLLTGCSSGQSSTSSDSSNKDKKIKVGFLLSGPVTDGGYNYAQDLGRKYLEKETGVETIYKESVPEDTAEVQRVCEDMINQGANVIVGASFGFMDGIQAEAKKHPDIKFLHAGGYKQETNMSNYFGREYEARYLSGIVAGMKTKSNKVGFVGAFPIPEVIRGINAFTLGVRSVNPNATVKVVWTNTWYDPAKEKEAAKALIAQGIDVVGQHQNTPGVQEAAEAAGVFSIGYNTDMSKYAPKANLTSDVFNWGVYYTAQIKEIQAGTWKSSSYWGGIKDGIVDIAPLTANAPQGAKEKVEAAKADIISGKNKIFQGPIKDQKGTVKIKEGSSLTDEQIKSMDWFVEGVDGTIQK</sequence>
<dbReference type="EMBL" id="CP009268">
    <property type="protein sequence ID" value="AJA50365.1"/>
    <property type="molecule type" value="Genomic_DNA"/>
</dbReference>
<evidence type="ECO:0000259" key="2">
    <source>
        <dbReference type="Pfam" id="PF02608"/>
    </source>
</evidence>
<keyword evidence="1" id="KW-0732">Signal</keyword>
<reference evidence="4" key="2">
    <citation type="submission" date="2015-10" db="EMBL/GenBank/DDBJ databases">
        <title>Improved Draft Genome Sequence of Clostridium pasteurianum Strain ATCC 6013 (DSM 525) Using a Hybrid Next-Generation Sequencing Approach.</title>
        <authorList>
            <person name="Pyne M.E."/>
            <person name="Utturkar S.M."/>
            <person name="Brown S.D."/>
            <person name="Moo-Young M."/>
            <person name="Chung D.A."/>
            <person name="Chou P.C."/>
        </authorList>
    </citation>
    <scope>NUCLEOTIDE SEQUENCE</scope>
    <source>
        <strain evidence="4">ATCC 6013</strain>
    </source>
</reference>
<evidence type="ECO:0000256" key="1">
    <source>
        <dbReference type="ARBA" id="ARBA00022729"/>
    </source>
</evidence>
<keyword evidence="4" id="KW-0449">Lipoprotein</keyword>
<dbReference type="eggNOG" id="COG1744">
    <property type="taxonomic scope" value="Bacteria"/>
</dbReference>
<reference evidence="4 5" key="3">
    <citation type="journal article" name="Genome Announc.">
        <title>Improved Draft Genome Sequence of Clostridium pasteurianum Strain ATCC 6013 (DSM 525) Using a Hybrid Next-Generation Sequencing Approach.</title>
        <authorList>
            <person name="Pyne M.E."/>
            <person name="Utturkar S."/>
            <person name="Brown S.D."/>
            <person name="Moo-Young M."/>
            <person name="Chung D.A."/>
            <person name="Chou C.P."/>
        </authorList>
    </citation>
    <scope>NUCLEOTIDE SEQUENCE [LARGE SCALE GENOMIC DNA]</scope>
    <source>
        <strain evidence="4 5">ATCC 6013</strain>
    </source>
</reference>
<dbReference type="PANTHER" id="PTHR43208">
    <property type="entry name" value="ABC TRANSPORTER SUBSTRATE-BINDING PROTEIN"/>
    <property type="match status" value="1"/>
</dbReference>
<evidence type="ECO:0000313" key="5">
    <source>
        <dbReference type="Proteomes" id="UP000028042"/>
    </source>
</evidence>
<dbReference type="AlphaFoldDB" id="A0A0H3J110"/>
<dbReference type="Gene3D" id="3.40.50.2300">
    <property type="match status" value="2"/>
</dbReference>
<dbReference type="InterPro" id="IPR028082">
    <property type="entry name" value="Peripla_BP_I"/>
</dbReference>
<reference evidence="3 6" key="1">
    <citation type="journal article" date="2015" name="Genome Announc.">
        <title>Complete Genome Sequence of the Nitrogen-Fixing and Solvent-Producing Clostridium pasteurianum DSM 525.</title>
        <authorList>
            <person name="Poehlein A."/>
            <person name="Grosse-Honebrink A."/>
            <person name="Zhang Y."/>
            <person name="Minton N.P."/>
            <person name="Daniel R."/>
        </authorList>
    </citation>
    <scope>NUCLEOTIDE SEQUENCE [LARGE SCALE GENOMIC DNA]</scope>
    <source>
        <strain evidence="3">DSM 525</strain>
        <strain evidence="6">DSM 525 / ATCC 6013</strain>
    </source>
</reference>
<organism evidence="3 6">
    <name type="scientific">Clostridium pasteurianum DSM 525 = ATCC 6013</name>
    <dbReference type="NCBI Taxonomy" id="1262449"/>
    <lineage>
        <taxon>Bacteria</taxon>
        <taxon>Bacillati</taxon>
        <taxon>Bacillota</taxon>
        <taxon>Clostridia</taxon>
        <taxon>Eubacteriales</taxon>
        <taxon>Clostridiaceae</taxon>
        <taxon>Clostridium</taxon>
    </lineage>
</organism>
<accession>A0A0H3J110</accession>
<dbReference type="Proteomes" id="UP000030905">
    <property type="component" value="Chromosome"/>
</dbReference>
<dbReference type="KEGG" id="cpae:CPAST_c02770"/>
<dbReference type="Pfam" id="PF02608">
    <property type="entry name" value="Bmp"/>
    <property type="match status" value="1"/>
</dbReference>
<proteinExistence type="predicted"/>
<evidence type="ECO:0000313" key="6">
    <source>
        <dbReference type="Proteomes" id="UP000030905"/>
    </source>
</evidence>
<dbReference type="PANTHER" id="PTHR43208:SF1">
    <property type="entry name" value="ABC TRANSPORTER SUBSTRATE-BINDING PROTEIN"/>
    <property type="match status" value="1"/>
</dbReference>
<name>A0A0H3J110_CLOPA</name>
<dbReference type="SUPFAM" id="SSF53822">
    <property type="entry name" value="Periplasmic binding protein-like I"/>
    <property type="match status" value="2"/>
</dbReference>
<dbReference type="InterPro" id="IPR003760">
    <property type="entry name" value="PnrA-like"/>
</dbReference>
<dbReference type="Proteomes" id="UP000028042">
    <property type="component" value="Unassembled WGS sequence"/>
</dbReference>
<dbReference type="EMBL" id="JPGY02000001">
    <property type="protein sequence ID" value="KRU13623.1"/>
    <property type="molecule type" value="Genomic_DNA"/>
</dbReference>
<gene>
    <name evidence="3" type="ORF">CLPA_c02770</name>
    <name evidence="4" type="ORF">CP6013_02871</name>
</gene>
<dbReference type="InterPro" id="IPR052910">
    <property type="entry name" value="ABC-Purine-Binding"/>
</dbReference>
<protein>
    <submittedName>
        <fullName evidence="4">Basic membrane lipoprotein</fullName>
    </submittedName>
    <submittedName>
        <fullName evidence="3">Purine-binding protein BAB2</fullName>
    </submittedName>
</protein>
<evidence type="ECO:0000313" key="4">
    <source>
        <dbReference type="EMBL" id="KRU13623.1"/>
    </source>
</evidence>
<dbReference type="CDD" id="cd19963">
    <property type="entry name" value="PBP1_BMP-like"/>
    <property type="match status" value="1"/>
</dbReference>
<evidence type="ECO:0000313" key="3">
    <source>
        <dbReference type="EMBL" id="AJA50365.1"/>
    </source>
</evidence>
<keyword evidence="6" id="KW-1185">Reference proteome</keyword>
<dbReference type="PATRIC" id="fig|1262449.7.peg.257"/>